<keyword evidence="2" id="KW-1185">Reference proteome</keyword>
<protein>
    <recommendedName>
        <fullName evidence="3">Four helix bundle protein</fullName>
    </recommendedName>
</protein>
<dbReference type="EMBL" id="JBHUOS010000016">
    <property type="protein sequence ID" value="MFD2917945.1"/>
    <property type="molecule type" value="Genomic_DNA"/>
</dbReference>
<comment type="caution">
    <text evidence="1">The sequence shown here is derived from an EMBL/GenBank/DDBJ whole genome shotgun (WGS) entry which is preliminary data.</text>
</comment>
<accession>A0ABW5ZZU0</accession>
<proteinExistence type="predicted"/>
<evidence type="ECO:0008006" key="3">
    <source>
        <dbReference type="Google" id="ProtNLM"/>
    </source>
</evidence>
<evidence type="ECO:0000313" key="2">
    <source>
        <dbReference type="Proteomes" id="UP001597548"/>
    </source>
</evidence>
<reference evidence="2" key="1">
    <citation type="journal article" date="2019" name="Int. J. Syst. Evol. Microbiol.">
        <title>The Global Catalogue of Microorganisms (GCM) 10K type strain sequencing project: providing services to taxonomists for standard genome sequencing and annotation.</title>
        <authorList>
            <consortium name="The Broad Institute Genomics Platform"/>
            <consortium name="The Broad Institute Genome Sequencing Center for Infectious Disease"/>
            <person name="Wu L."/>
            <person name="Ma J."/>
        </authorList>
    </citation>
    <scope>NUCLEOTIDE SEQUENCE [LARGE SCALE GENOMIC DNA]</scope>
    <source>
        <strain evidence="2">KCTC 32514</strain>
    </source>
</reference>
<evidence type="ECO:0000313" key="1">
    <source>
        <dbReference type="EMBL" id="MFD2917945.1"/>
    </source>
</evidence>
<name>A0ABW5ZZU0_9FLAO</name>
<sequence length="141" mass="16503">MLTISPSISNQFSYRSFVFHHINMIGEMIIKNLNFLMISKSVLQEIEVISPIIIEPSISKNKKNSNEPESNFELFQWKLRKNLETLTFLAELESRYDVNKRLPKFVDECYAIKVEVQQKTIELTKKLASYKNLHTNKTASF</sequence>
<dbReference type="Proteomes" id="UP001597548">
    <property type="component" value="Unassembled WGS sequence"/>
</dbReference>
<gene>
    <name evidence="1" type="ORF">ACFS29_19990</name>
</gene>
<dbReference type="RefSeq" id="WP_194506846.1">
    <property type="nucleotide sequence ID" value="NZ_JADILU010000002.1"/>
</dbReference>
<organism evidence="1 2">
    <name type="scientific">Psychroserpens luteus</name>
    <dbReference type="NCBI Taxonomy" id="1434066"/>
    <lineage>
        <taxon>Bacteria</taxon>
        <taxon>Pseudomonadati</taxon>
        <taxon>Bacteroidota</taxon>
        <taxon>Flavobacteriia</taxon>
        <taxon>Flavobacteriales</taxon>
        <taxon>Flavobacteriaceae</taxon>
        <taxon>Psychroserpens</taxon>
    </lineage>
</organism>